<dbReference type="OrthoDB" id="120976at2759"/>
<dbReference type="Proteomes" id="UP000601435">
    <property type="component" value="Unassembled WGS sequence"/>
</dbReference>
<proteinExistence type="predicted"/>
<name>A0A812P5T5_9DINO</name>
<keyword evidence="3" id="KW-1185">Reference proteome</keyword>
<reference evidence="2" key="1">
    <citation type="submission" date="2021-02" db="EMBL/GenBank/DDBJ databases">
        <authorList>
            <person name="Dougan E. K."/>
            <person name="Rhodes N."/>
            <person name="Thang M."/>
            <person name="Chan C."/>
        </authorList>
    </citation>
    <scope>NUCLEOTIDE SEQUENCE</scope>
</reference>
<feature type="region of interest" description="Disordered" evidence="1">
    <location>
        <begin position="1"/>
        <end position="42"/>
    </location>
</feature>
<evidence type="ECO:0000313" key="2">
    <source>
        <dbReference type="EMBL" id="CAE7341494.1"/>
    </source>
</evidence>
<comment type="caution">
    <text evidence="2">The sequence shown here is derived from an EMBL/GenBank/DDBJ whole genome shotgun (WGS) entry which is preliminary data.</text>
</comment>
<gene>
    <name evidence="2" type="ORF">SNEC2469_LOCUS8797</name>
</gene>
<dbReference type="AlphaFoldDB" id="A0A812P5T5"/>
<feature type="compositionally biased region" description="Gly residues" evidence="1">
    <location>
        <begin position="1"/>
        <end position="19"/>
    </location>
</feature>
<accession>A0A812P5T5</accession>
<evidence type="ECO:0000256" key="1">
    <source>
        <dbReference type="SAM" id="MobiDB-lite"/>
    </source>
</evidence>
<dbReference type="EMBL" id="CAJNJA010014397">
    <property type="protein sequence ID" value="CAE7341494.1"/>
    <property type="molecule type" value="Genomic_DNA"/>
</dbReference>
<organism evidence="2 3">
    <name type="scientific">Symbiodinium necroappetens</name>
    <dbReference type="NCBI Taxonomy" id="1628268"/>
    <lineage>
        <taxon>Eukaryota</taxon>
        <taxon>Sar</taxon>
        <taxon>Alveolata</taxon>
        <taxon>Dinophyceae</taxon>
        <taxon>Suessiales</taxon>
        <taxon>Symbiodiniaceae</taxon>
        <taxon>Symbiodinium</taxon>
    </lineage>
</organism>
<sequence length="355" mass="39388">MKGKGKGTGSKGVLSGGKGGKPKGVRGAGPSRADGKGERNIQNNAQILNLPADLVARLKDISQTHPDRDRRAFFSTELCGITADLAANTELSQGAVGQAFRIRLECKTRVESILSTLSGKSVKNQPGYVACTQLQPHSEPFTALESICLVIYRPKTADILLVPEWTKAAHLFRSRLDDFVVDAGYVLQDRFGVSRKTLRRLCAEEVMQGIRLQDFSDEEVHILAGLTSPENYEAWTGRALFSARHQVDFQRLARLEVVQNLIQGFKDEASRRGLGETCPSPNLWLPSDSHAAQRIAGRDFERRVDVESTIRNCLFKWLLARLCALRWLIVQKVWLPPASTATGRRSCCRCVYRSP</sequence>
<evidence type="ECO:0000313" key="3">
    <source>
        <dbReference type="Proteomes" id="UP000601435"/>
    </source>
</evidence>
<protein>
    <submittedName>
        <fullName evidence="2">Uncharacterized protein</fullName>
    </submittedName>
</protein>